<reference evidence="6" key="1">
    <citation type="submission" date="2013-03" db="EMBL/GenBank/DDBJ databases">
        <title>The Genome Sequence of Anopheles epiroticus epiroticus2.</title>
        <authorList>
            <consortium name="The Broad Institute Genomics Platform"/>
            <person name="Neafsey D.E."/>
            <person name="Howell P."/>
            <person name="Walker B."/>
            <person name="Young S.K."/>
            <person name="Zeng Q."/>
            <person name="Gargeya S."/>
            <person name="Fitzgerald M."/>
            <person name="Haas B."/>
            <person name="Abouelleil A."/>
            <person name="Allen A.W."/>
            <person name="Alvarado L."/>
            <person name="Arachchi H.M."/>
            <person name="Berlin A.M."/>
            <person name="Chapman S.B."/>
            <person name="Gainer-Dewar J."/>
            <person name="Goldberg J."/>
            <person name="Griggs A."/>
            <person name="Gujja S."/>
            <person name="Hansen M."/>
            <person name="Howarth C."/>
            <person name="Imamovic A."/>
            <person name="Ireland A."/>
            <person name="Larimer J."/>
            <person name="McCowan C."/>
            <person name="Murphy C."/>
            <person name="Pearson M."/>
            <person name="Poon T.W."/>
            <person name="Priest M."/>
            <person name="Roberts A."/>
            <person name="Saif S."/>
            <person name="Shea T."/>
            <person name="Sisk P."/>
            <person name="Sykes S."/>
            <person name="Wortman J."/>
            <person name="Nusbaum C."/>
            <person name="Birren B."/>
        </authorList>
    </citation>
    <scope>NUCLEOTIDE SEQUENCE [LARGE SCALE GENOMIC DNA]</scope>
    <source>
        <strain evidence="6">Epiroticus2</strain>
    </source>
</reference>
<comment type="similarity">
    <text evidence="2">Belongs to the PBP/GOBP family.</text>
</comment>
<keyword evidence="3" id="KW-0964">Secreted</keyword>
<evidence type="ECO:0000256" key="3">
    <source>
        <dbReference type="ARBA" id="ARBA00022525"/>
    </source>
</evidence>
<evidence type="ECO:0000256" key="4">
    <source>
        <dbReference type="SAM" id="SignalP"/>
    </source>
</evidence>
<dbReference type="GO" id="GO:0005576">
    <property type="term" value="C:extracellular region"/>
    <property type="evidence" value="ECO:0007669"/>
    <property type="project" value="UniProtKB-SubCell"/>
</dbReference>
<sequence length="287" mass="33147">MQFTSRLVHLLLLLPLAALLISPSGSDRTDQHNDAVPALSPDDTLFAHLRCFELFASGQQSSGRDADASDWLGCDRERYLHRTDRTPAFVKCVLRRMRFYDSLERRFNANLLRAQYNEYKRWMTLTEEDVESFVDYAGDIGQLNSSSEEDVYNAFKLLFNNHSTIFFQLFLRDTTVLQNMYNDKVNEIARDYAMVGTLGEASRESIEQCARTASEELNIPKRSLSMYGCLLRGSNSEIFKHAFDFREIRSGNLTFLLQNLPYDRDQVKQQIVELDKEHCNEQQPPAV</sequence>
<evidence type="ECO:0000313" key="6">
    <source>
        <dbReference type="Proteomes" id="UP000075885"/>
    </source>
</evidence>
<accession>A0A240PKX5</accession>
<protein>
    <submittedName>
        <fullName evidence="5">Uncharacterized protein</fullName>
    </submittedName>
</protein>
<organism evidence="5 6">
    <name type="scientific">Anopheles epiroticus</name>
    <dbReference type="NCBI Taxonomy" id="199890"/>
    <lineage>
        <taxon>Eukaryota</taxon>
        <taxon>Metazoa</taxon>
        <taxon>Ecdysozoa</taxon>
        <taxon>Arthropoda</taxon>
        <taxon>Hexapoda</taxon>
        <taxon>Insecta</taxon>
        <taxon>Pterygota</taxon>
        <taxon>Neoptera</taxon>
        <taxon>Endopterygota</taxon>
        <taxon>Diptera</taxon>
        <taxon>Nematocera</taxon>
        <taxon>Culicoidea</taxon>
        <taxon>Culicidae</taxon>
        <taxon>Anophelinae</taxon>
        <taxon>Anopheles</taxon>
    </lineage>
</organism>
<feature type="chain" id="PRO_5012557364" evidence="4">
    <location>
        <begin position="27"/>
        <end position="287"/>
    </location>
</feature>
<proteinExistence type="inferred from homology"/>
<name>A0A240PKX5_9DIPT</name>
<keyword evidence="6" id="KW-1185">Reference proteome</keyword>
<dbReference type="Proteomes" id="UP000075885">
    <property type="component" value="Unassembled WGS sequence"/>
</dbReference>
<dbReference type="InterPro" id="IPR036728">
    <property type="entry name" value="PBP_GOBP_sf"/>
</dbReference>
<dbReference type="EnsemblMetazoa" id="AEPI015219-RA">
    <property type="protein sequence ID" value="AEPI015219-PA"/>
    <property type="gene ID" value="AEPI015219"/>
</dbReference>
<dbReference type="GO" id="GO:0005549">
    <property type="term" value="F:odorant binding"/>
    <property type="evidence" value="ECO:0007669"/>
    <property type="project" value="InterPro"/>
</dbReference>
<evidence type="ECO:0000313" key="5">
    <source>
        <dbReference type="EnsemblMetazoa" id="AEPI015219-PA"/>
    </source>
</evidence>
<feature type="signal peptide" evidence="4">
    <location>
        <begin position="1"/>
        <end position="26"/>
    </location>
</feature>
<dbReference type="VEuPathDB" id="VectorBase:AEPI015219"/>
<evidence type="ECO:0000256" key="2">
    <source>
        <dbReference type="ARBA" id="ARBA00008098"/>
    </source>
</evidence>
<dbReference type="AlphaFoldDB" id="A0A240PKX5"/>
<evidence type="ECO:0000256" key="1">
    <source>
        <dbReference type="ARBA" id="ARBA00004613"/>
    </source>
</evidence>
<dbReference type="STRING" id="199890.A0A240PKX5"/>
<comment type="subcellular location">
    <subcellularLocation>
        <location evidence="1">Secreted</location>
    </subcellularLocation>
</comment>
<keyword evidence="4" id="KW-0732">Signal</keyword>
<reference evidence="5" key="2">
    <citation type="submission" date="2020-05" db="UniProtKB">
        <authorList>
            <consortium name="EnsemblMetazoa"/>
        </authorList>
    </citation>
    <scope>IDENTIFICATION</scope>
    <source>
        <strain evidence="5">Epiroticus2</strain>
    </source>
</reference>
<dbReference type="Gene3D" id="1.10.238.20">
    <property type="entry name" value="Pheromone/general odorant binding protein domain"/>
    <property type="match status" value="1"/>
</dbReference>